<dbReference type="EC" id="1.8.4.10" evidence="4"/>
<evidence type="ECO:0000313" key="6">
    <source>
        <dbReference type="EMBL" id="MBL6447300.1"/>
    </source>
</evidence>
<dbReference type="NCBIfam" id="NF002537">
    <property type="entry name" value="PRK02090.1"/>
    <property type="match status" value="1"/>
</dbReference>
<comment type="caution">
    <text evidence="6">The sequence shown here is derived from an EMBL/GenBank/DDBJ whole genome shotgun (WGS) entry which is preliminary data.</text>
</comment>
<evidence type="ECO:0000256" key="2">
    <source>
        <dbReference type="ARBA" id="ARBA00023002"/>
    </source>
</evidence>
<evidence type="ECO:0000259" key="5">
    <source>
        <dbReference type="Pfam" id="PF01507"/>
    </source>
</evidence>
<dbReference type="PANTHER" id="PTHR46509:SF1">
    <property type="entry name" value="PHOSPHOADENOSINE PHOSPHOSULFATE REDUCTASE"/>
    <property type="match status" value="1"/>
</dbReference>
<dbReference type="Pfam" id="PF01507">
    <property type="entry name" value="PAPS_reduct"/>
    <property type="match status" value="1"/>
</dbReference>
<sequence>MNLQEANEEYSSKTPEERLKMLFQNHPSSDILVTSSFGTSSVVLLHMISRVAPEHPIHFIDTTFHFDETLDFKDRLIRQLNLNVVNVKARSNKNKFTHDNKTWKYNPDLCCYINKVEPLDQVKKPFKFWISGLMAHQNDSRKDMDIFQRKGELIKFHPLIDLSPSDVALYQLLHELPIHPLAGQGYSSIGCFHCTKKGAGRSGRWADTTKTECGLHA</sequence>
<evidence type="ECO:0000256" key="4">
    <source>
        <dbReference type="HAMAP-Rule" id="MF_00063"/>
    </source>
</evidence>
<organism evidence="6 7">
    <name type="scientific">Fulvivirga marina</name>
    <dbReference type="NCBI Taxonomy" id="2494733"/>
    <lineage>
        <taxon>Bacteria</taxon>
        <taxon>Pseudomonadati</taxon>
        <taxon>Bacteroidota</taxon>
        <taxon>Cytophagia</taxon>
        <taxon>Cytophagales</taxon>
        <taxon>Fulvivirgaceae</taxon>
        <taxon>Fulvivirga</taxon>
    </lineage>
</organism>
<comment type="function">
    <text evidence="4">Catalyzes the formation of sulfite from adenosine 5'-phosphosulfate (APS) using thioredoxin as an electron donor.</text>
</comment>
<dbReference type="PIRSF" id="PIRSF000857">
    <property type="entry name" value="PAPS_reductase"/>
    <property type="match status" value="1"/>
</dbReference>
<gene>
    <name evidence="4" type="primary">cysH</name>
    <name evidence="6" type="ORF">JMN32_13355</name>
</gene>
<dbReference type="GO" id="GO:0043866">
    <property type="term" value="F:adenylyl-sulfate reductase (thioredoxin) activity"/>
    <property type="evidence" value="ECO:0007669"/>
    <property type="project" value="UniProtKB-EC"/>
</dbReference>
<dbReference type="HAMAP" id="MF_00063">
    <property type="entry name" value="CysH"/>
    <property type="match status" value="1"/>
</dbReference>
<reference evidence="6" key="1">
    <citation type="submission" date="2021-01" db="EMBL/GenBank/DDBJ databases">
        <title>Fulvivirga kasyanovii gen. nov., sp nov., a novel member of the phylum Bacteroidetes isolated from seawater in a mussel farm.</title>
        <authorList>
            <person name="Zhao L.-H."/>
            <person name="Wang Z.-J."/>
        </authorList>
    </citation>
    <scope>NUCLEOTIDE SEQUENCE</scope>
    <source>
        <strain evidence="6">29W222</strain>
    </source>
</reference>
<dbReference type="GO" id="GO:0070814">
    <property type="term" value="P:hydrogen sulfide biosynthetic process"/>
    <property type="evidence" value="ECO:0007669"/>
    <property type="project" value="UniProtKB-UniRule"/>
</dbReference>
<feature type="binding site" evidence="4">
    <location>
        <position position="111"/>
    </location>
    <ligand>
        <name>[4Fe-4S] cluster</name>
        <dbReference type="ChEBI" id="CHEBI:49883"/>
    </ligand>
</feature>
<comment type="catalytic activity">
    <reaction evidence="4">
        <text>[thioredoxin]-disulfide + sulfite + AMP + 2 H(+) = adenosine 5'-phosphosulfate + [thioredoxin]-dithiol</text>
        <dbReference type="Rhea" id="RHEA:21976"/>
        <dbReference type="Rhea" id="RHEA-COMP:10698"/>
        <dbReference type="Rhea" id="RHEA-COMP:10700"/>
        <dbReference type="ChEBI" id="CHEBI:15378"/>
        <dbReference type="ChEBI" id="CHEBI:17359"/>
        <dbReference type="ChEBI" id="CHEBI:29950"/>
        <dbReference type="ChEBI" id="CHEBI:50058"/>
        <dbReference type="ChEBI" id="CHEBI:58243"/>
        <dbReference type="ChEBI" id="CHEBI:456215"/>
        <dbReference type="EC" id="1.8.4.10"/>
    </reaction>
</comment>
<dbReference type="PANTHER" id="PTHR46509">
    <property type="entry name" value="PHOSPHOADENOSINE PHOSPHOSULFATE REDUCTASE"/>
    <property type="match status" value="1"/>
</dbReference>
<feature type="binding site" evidence="4">
    <location>
        <position position="191"/>
    </location>
    <ligand>
        <name>[4Fe-4S] cluster</name>
        <dbReference type="ChEBI" id="CHEBI:49883"/>
    </ligand>
</feature>
<keyword evidence="4" id="KW-0963">Cytoplasm</keyword>
<feature type="domain" description="Phosphoadenosine phosphosulphate reductase" evidence="5">
    <location>
        <begin position="31"/>
        <end position="196"/>
    </location>
</feature>
<evidence type="ECO:0000313" key="7">
    <source>
        <dbReference type="Proteomes" id="UP000614216"/>
    </source>
</evidence>
<dbReference type="RefSeq" id="WP_202856814.1">
    <property type="nucleotide sequence ID" value="NZ_JAEUGD010000042.1"/>
</dbReference>
<dbReference type="GO" id="GO:0046872">
    <property type="term" value="F:metal ion binding"/>
    <property type="evidence" value="ECO:0007669"/>
    <property type="project" value="UniProtKB-KW"/>
</dbReference>
<dbReference type="InterPro" id="IPR004511">
    <property type="entry name" value="PAPS/APS_Rdtase"/>
</dbReference>
<dbReference type="Proteomes" id="UP000614216">
    <property type="component" value="Unassembled WGS sequence"/>
</dbReference>
<feature type="active site" description="Nucleophile; cysteine thiosulfonate intermediate" evidence="4">
    <location>
        <position position="213"/>
    </location>
</feature>
<comment type="subcellular location">
    <subcellularLocation>
        <location evidence="4">Cytoplasm</location>
    </subcellularLocation>
</comment>
<dbReference type="GO" id="GO:0051539">
    <property type="term" value="F:4 iron, 4 sulfur cluster binding"/>
    <property type="evidence" value="ECO:0007669"/>
    <property type="project" value="UniProtKB-UniRule"/>
</dbReference>
<keyword evidence="4" id="KW-0479">Metal-binding</keyword>
<dbReference type="GO" id="GO:0004604">
    <property type="term" value="F:phosphoadenylyl-sulfate reductase (thioredoxin) activity"/>
    <property type="evidence" value="ECO:0007669"/>
    <property type="project" value="UniProtKB-UniRule"/>
</dbReference>
<feature type="binding site" evidence="4">
    <location>
        <position position="110"/>
    </location>
    <ligand>
        <name>[4Fe-4S] cluster</name>
        <dbReference type="ChEBI" id="CHEBI:49883"/>
    </ligand>
</feature>
<comment type="pathway">
    <text evidence="3 4">Sulfur metabolism; hydrogen sulfide biosynthesis; sulfite from sulfate.</text>
</comment>
<keyword evidence="4" id="KW-0411">Iron-sulfur</keyword>
<dbReference type="InterPro" id="IPR014729">
    <property type="entry name" value="Rossmann-like_a/b/a_fold"/>
</dbReference>
<dbReference type="Gene3D" id="3.40.50.620">
    <property type="entry name" value="HUPs"/>
    <property type="match status" value="1"/>
</dbReference>
<comment type="similarity">
    <text evidence="1 4">Belongs to the PAPS reductase family. CysH subfamily.</text>
</comment>
<evidence type="ECO:0000256" key="1">
    <source>
        <dbReference type="ARBA" id="ARBA00009732"/>
    </source>
</evidence>
<dbReference type="InterPro" id="IPR002500">
    <property type="entry name" value="PAPS_reduct_dom"/>
</dbReference>
<dbReference type="GO" id="GO:0019379">
    <property type="term" value="P:sulfate assimilation, phosphoadenylyl sulfate reduction by phosphoadenylyl-sulfate reductase (thioredoxin)"/>
    <property type="evidence" value="ECO:0007669"/>
    <property type="project" value="UniProtKB-UniRule"/>
</dbReference>
<evidence type="ECO:0000256" key="3">
    <source>
        <dbReference type="ARBA" id="ARBA00024327"/>
    </source>
</evidence>
<dbReference type="AlphaFoldDB" id="A0A937FZN4"/>
<keyword evidence="4" id="KW-0408">Iron</keyword>
<keyword evidence="2 4" id="KW-0560">Oxidoreductase</keyword>
<accession>A0A937FZN4</accession>
<feature type="binding site" evidence="4">
    <location>
        <position position="194"/>
    </location>
    <ligand>
        <name>[4Fe-4S] cluster</name>
        <dbReference type="ChEBI" id="CHEBI:49883"/>
    </ligand>
</feature>
<dbReference type="SUPFAM" id="SSF52402">
    <property type="entry name" value="Adenine nucleotide alpha hydrolases-like"/>
    <property type="match status" value="1"/>
</dbReference>
<comment type="cofactor">
    <cofactor evidence="4">
        <name>[4Fe-4S] cluster</name>
        <dbReference type="ChEBI" id="CHEBI:49883"/>
    </cofactor>
    <text evidence="4">Binds 1 [4Fe-4S] cluster per subunit.</text>
</comment>
<dbReference type="GO" id="GO:0005737">
    <property type="term" value="C:cytoplasm"/>
    <property type="evidence" value="ECO:0007669"/>
    <property type="project" value="UniProtKB-SubCell"/>
</dbReference>
<keyword evidence="7" id="KW-1185">Reference proteome</keyword>
<name>A0A937FZN4_9BACT</name>
<protein>
    <recommendedName>
        <fullName evidence="4">Adenosine 5'-phosphosulfate reductase</fullName>
        <shortName evidence="4">APS reductase</shortName>
        <ecNumber evidence="4">1.8.4.10</ecNumber>
    </recommendedName>
    <alternativeName>
        <fullName evidence="4">5'-adenylylsulfate reductase</fullName>
    </alternativeName>
    <alternativeName>
        <fullName evidence="4">Thioredoxin-dependent 5'-adenylylsulfate reductase</fullName>
    </alternativeName>
</protein>
<dbReference type="EMBL" id="JAEUGD010000042">
    <property type="protein sequence ID" value="MBL6447300.1"/>
    <property type="molecule type" value="Genomic_DNA"/>
</dbReference>
<proteinExistence type="inferred from homology"/>